<reference evidence="4 5" key="1">
    <citation type="submission" date="2017-02" db="EMBL/GenBank/DDBJ databases">
        <authorList>
            <person name="Peterson S.W."/>
        </authorList>
    </citation>
    <scope>NUCLEOTIDE SEQUENCE [LARGE SCALE GENOMIC DNA]</scope>
    <source>
        <strain evidence="4 5">ATCC BAA-908</strain>
    </source>
</reference>
<evidence type="ECO:0000313" key="5">
    <source>
        <dbReference type="Proteomes" id="UP000190423"/>
    </source>
</evidence>
<dbReference type="AlphaFoldDB" id="A0A1T4JMV3"/>
<evidence type="ECO:0000256" key="2">
    <source>
        <dbReference type="ARBA" id="ARBA00022643"/>
    </source>
</evidence>
<accession>A0A1T4JMV3</accession>
<evidence type="ECO:0000256" key="1">
    <source>
        <dbReference type="ARBA" id="ARBA00022630"/>
    </source>
</evidence>
<dbReference type="GO" id="GO:0016491">
    <property type="term" value="F:oxidoreductase activity"/>
    <property type="evidence" value="ECO:0007669"/>
    <property type="project" value="InterPro"/>
</dbReference>
<dbReference type="InterPro" id="IPR051796">
    <property type="entry name" value="ISF_SsuE-like"/>
</dbReference>
<keyword evidence="1" id="KW-0285">Flavoprotein</keyword>
<feature type="domain" description="NADPH-dependent FMN reductase-like" evidence="3">
    <location>
        <begin position="1"/>
        <end position="125"/>
    </location>
</feature>
<dbReference type="Proteomes" id="UP000190423">
    <property type="component" value="Unassembled WGS sequence"/>
</dbReference>
<dbReference type="OrthoDB" id="9790975at2"/>
<dbReference type="InterPro" id="IPR029039">
    <property type="entry name" value="Flavoprotein-like_sf"/>
</dbReference>
<dbReference type="Pfam" id="PF03358">
    <property type="entry name" value="FMN_red"/>
    <property type="match status" value="1"/>
</dbReference>
<evidence type="ECO:0000259" key="3">
    <source>
        <dbReference type="Pfam" id="PF03358"/>
    </source>
</evidence>
<dbReference type="RefSeq" id="WP_078932523.1">
    <property type="nucleotide sequence ID" value="NZ_FUWG01000004.1"/>
</dbReference>
<dbReference type="GeneID" id="78315916"/>
<keyword evidence="2" id="KW-0288">FMN</keyword>
<name>A0A1T4JMV3_TREPO</name>
<dbReference type="SUPFAM" id="SSF52218">
    <property type="entry name" value="Flavoproteins"/>
    <property type="match status" value="1"/>
</dbReference>
<dbReference type="PANTHER" id="PTHR43278">
    <property type="entry name" value="NAD(P)H-DEPENDENT FMN-CONTAINING OXIDOREDUCTASE YWQN-RELATED"/>
    <property type="match status" value="1"/>
</dbReference>
<dbReference type="PANTHER" id="PTHR43278:SF2">
    <property type="entry name" value="IRON-SULFUR FLAVOPROTEIN"/>
    <property type="match status" value="1"/>
</dbReference>
<proteinExistence type="predicted"/>
<protein>
    <submittedName>
        <fullName evidence="4">Multimeric flavodoxin WrbA</fullName>
    </submittedName>
</protein>
<sequence length="193" mass="20881">MNVLILNGSPRANGKISRILHCIEKTALENGNEVTFVDVHSLSFSSCIGCMACRSKSLCVLPPDDAHRIALLLQKCDVLVAGSPVYWGNISGDLKRLFDRLVGVMMGETKLGMPLPLHKGKCALVVTSCTTPFPFNVLAGQSTKAVQAMKEILSYSGFKICGKIVLPGTKGMKELPPRVEKKARTLAKRISLL</sequence>
<evidence type="ECO:0000313" key="4">
    <source>
        <dbReference type="EMBL" id="SJZ31522.1"/>
    </source>
</evidence>
<dbReference type="EMBL" id="FUWG01000004">
    <property type="protein sequence ID" value="SJZ31522.1"/>
    <property type="molecule type" value="Genomic_DNA"/>
</dbReference>
<dbReference type="STRING" id="261392.SAMN02745149_00602"/>
<gene>
    <name evidence="4" type="ORF">SAMN02745149_00602</name>
</gene>
<dbReference type="InterPro" id="IPR005025">
    <property type="entry name" value="FMN_Rdtase-like_dom"/>
</dbReference>
<keyword evidence="5" id="KW-1185">Reference proteome</keyword>
<dbReference type="Gene3D" id="3.40.50.360">
    <property type="match status" value="1"/>
</dbReference>
<organism evidence="4 5">
    <name type="scientific">Treponema porcinum</name>
    <dbReference type="NCBI Taxonomy" id="261392"/>
    <lineage>
        <taxon>Bacteria</taxon>
        <taxon>Pseudomonadati</taxon>
        <taxon>Spirochaetota</taxon>
        <taxon>Spirochaetia</taxon>
        <taxon>Spirochaetales</taxon>
        <taxon>Treponemataceae</taxon>
        <taxon>Treponema</taxon>
    </lineage>
</organism>